<dbReference type="Proteomes" id="UP000030108">
    <property type="component" value="Unassembled WGS sequence"/>
</dbReference>
<reference evidence="3" key="1">
    <citation type="journal article" date="2014" name="Genome Announc.">
        <title>Draft genome sequence of the plant-pathogenic soil fungus Rhizoctonia solani anastomosis group 3 strain Rhs1AP.</title>
        <authorList>
            <person name="Cubeta M.A."/>
            <person name="Thomas E."/>
            <person name="Dean R.A."/>
            <person name="Jabaji S."/>
            <person name="Neate S.M."/>
            <person name="Tavantzis S."/>
            <person name="Toda T."/>
            <person name="Vilgalys R."/>
            <person name="Bharathan N."/>
            <person name="Fedorova-Abrams N."/>
            <person name="Pakala S.B."/>
            <person name="Pakala S.M."/>
            <person name="Zafar N."/>
            <person name="Joardar V."/>
            <person name="Losada L."/>
            <person name="Nierman W.C."/>
        </authorList>
    </citation>
    <scope>NUCLEOTIDE SEQUENCE [LARGE SCALE GENOMIC DNA]</scope>
    <source>
        <strain evidence="3">AG-3</strain>
    </source>
</reference>
<protein>
    <submittedName>
        <fullName evidence="2">Uncharacterized protein</fullName>
    </submittedName>
</protein>
<evidence type="ECO:0000313" key="2">
    <source>
        <dbReference type="EMBL" id="EUC57549.1"/>
    </source>
</evidence>
<feature type="compositionally biased region" description="Polar residues" evidence="1">
    <location>
        <begin position="40"/>
        <end position="49"/>
    </location>
</feature>
<dbReference type="EMBL" id="JATN01000322">
    <property type="protein sequence ID" value="EUC57549.1"/>
    <property type="molecule type" value="Genomic_DNA"/>
</dbReference>
<gene>
    <name evidence="2" type="ORF">RSOL_224790</name>
</gene>
<dbReference type="OrthoDB" id="2507336at2759"/>
<feature type="region of interest" description="Disordered" evidence="1">
    <location>
        <begin position="217"/>
        <end position="236"/>
    </location>
</feature>
<organism evidence="2 3">
    <name type="scientific">Rhizoctonia solani AG-3 Rhs1AP</name>
    <dbReference type="NCBI Taxonomy" id="1086054"/>
    <lineage>
        <taxon>Eukaryota</taxon>
        <taxon>Fungi</taxon>
        <taxon>Dikarya</taxon>
        <taxon>Basidiomycota</taxon>
        <taxon>Agaricomycotina</taxon>
        <taxon>Agaricomycetes</taxon>
        <taxon>Cantharellales</taxon>
        <taxon>Ceratobasidiaceae</taxon>
        <taxon>Rhizoctonia</taxon>
    </lineage>
</organism>
<accession>X8J7M9</accession>
<feature type="compositionally biased region" description="Polar residues" evidence="1">
    <location>
        <begin position="22"/>
        <end position="32"/>
    </location>
</feature>
<name>X8J7M9_9AGAM</name>
<feature type="compositionally biased region" description="Polar residues" evidence="1">
    <location>
        <begin position="1"/>
        <end position="11"/>
    </location>
</feature>
<sequence length="274" mass="29587">MSVSPAASRRQSLIEPSDSRSESNGSDASFQAHSPLGYESHSSSQGPSTCGSIAYEVCETSNMSEFTVDQTGSRIRTVTSGTACQPSPTKYSEELITAERSSESHFDTVQPCSDSKFETVTVCPPSADQEDTRKCDCPPSVEISEETVEEYIEDYTEEPTPVPQPIKLSPPHTQCSYSPTVSFVSEPQVYELSPPPSEHTSMTHSLAAFSTYTPEAEGPKVVELSPPPSQQRSSMHSLLTISIEPEASSLSLASSIHCPYSIISHTISEVAHID</sequence>
<proteinExistence type="predicted"/>
<feature type="region of interest" description="Disordered" evidence="1">
    <location>
        <begin position="1"/>
        <end position="49"/>
    </location>
</feature>
<comment type="caution">
    <text evidence="2">The sequence shown here is derived from an EMBL/GenBank/DDBJ whole genome shotgun (WGS) entry which is preliminary data.</text>
</comment>
<dbReference type="AlphaFoldDB" id="X8J7M9"/>
<feature type="non-terminal residue" evidence="2">
    <location>
        <position position="274"/>
    </location>
</feature>
<evidence type="ECO:0000256" key="1">
    <source>
        <dbReference type="SAM" id="MobiDB-lite"/>
    </source>
</evidence>
<evidence type="ECO:0000313" key="3">
    <source>
        <dbReference type="Proteomes" id="UP000030108"/>
    </source>
</evidence>